<evidence type="ECO:0000256" key="1">
    <source>
        <dbReference type="SAM" id="MobiDB-lite"/>
    </source>
</evidence>
<organism evidence="3">
    <name type="scientific">Cacopsylla melanoneura</name>
    <dbReference type="NCBI Taxonomy" id="428564"/>
    <lineage>
        <taxon>Eukaryota</taxon>
        <taxon>Metazoa</taxon>
        <taxon>Ecdysozoa</taxon>
        <taxon>Arthropoda</taxon>
        <taxon>Hexapoda</taxon>
        <taxon>Insecta</taxon>
        <taxon>Pterygota</taxon>
        <taxon>Neoptera</taxon>
        <taxon>Paraneoptera</taxon>
        <taxon>Hemiptera</taxon>
        <taxon>Sternorrhyncha</taxon>
        <taxon>Psylloidea</taxon>
        <taxon>Psyllidae</taxon>
        <taxon>Psyllinae</taxon>
        <taxon>Cacopsylla</taxon>
    </lineage>
</organism>
<feature type="signal peptide" evidence="2">
    <location>
        <begin position="1"/>
        <end position="16"/>
    </location>
</feature>
<reference evidence="3" key="1">
    <citation type="submission" date="2021-05" db="EMBL/GenBank/DDBJ databases">
        <authorList>
            <person name="Alioto T."/>
            <person name="Alioto T."/>
            <person name="Gomez Garrido J."/>
        </authorList>
    </citation>
    <scope>NUCLEOTIDE SEQUENCE</scope>
</reference>
<protein>
    <submittedName>
        <fullName evidence="3">Uncharacterized protein</fullName>
    </submittedName>
</protein>
<dbReference type="AlphaFoldDB" id="A0A8D8T524"/>
<evidence type="ECO:0000256" key="2">
    <source>
        <dbReference type="SAM" id="SignalP"/>
    </source>
</evidence>
<dbReference type="EMBL" id="HBUF01257599">
    <property type="protein sequence ID" value="CAG6681940.1"/>
    <property type="molecule type" value="Transcribed_RNA"/>
</dbReference>
<sequence length="336" mass="40019">MAFCFLALFLASSVSTLKVDDIKTKNNIIVVYGYPQNKTENVLQIVEGIGRTLRIKHPLKQVLKAYRSEVPKALTVRWPKPIVIHLLNEDVKIDWVFEHQERLRQRLHNDVWWLINGLTQETWILKGETDMWTKEKNYTWSWKTGKNKVWYMKNLTSNHHRVVDMEHLHYLRTNESHYEITKKPEMNDSLGQSIMEPFYDKKVRKKAYRPRKRKISKTFDQGSEGVLTPIRLDEIKTRRPYRPRKSKTDKTIDQSGEGLLTPIRLDGIKTRRPYRRRKPKTDKTIDQNQSTEGLLTPIQLDEMKTRRPYRPRKPKTDKTFDYRSIMGDYGDYGPYQ</sequence>
<accession>A0A8D8T524</accession>
<evidence type="ECO:0000313" key="3">
    <source>
        <dbReference type="EMBL" id="CAG6681940.1"/>
    </source>
</evidence>
<feature type="chain" id="PRO_5035638804" evidence="2">
    <location>
        <begin position="17"/>
        <end position="336"/>
    </location>
</feature>
<proteinExistence type="predicted"/>
<dbReference type="EMBL" id="HBUF01257600">
    <property type="protein sequence ID" value="CAG6681941.1"/>
    <property type="molecule type" value="Transcribed_RNA"/>
</dbReference>
<feature type="region of interest" description="Disordered" evidence="1">
    <location>
        <begin position="272"/>
        <end position="322"/>
    </location>
</feature>
<name>A0A8D8T524_9HEMI</name>
<keyword evidence="2" id="KW-0732">Signal</keyword>